<feature type="transmembrane region" description="Helical" evidence="1">
    <location>
        <begin position="120"/>
        <end position="141"/>
    </location>
</feature>
<evidence type="ECO:0008006" key="4">
    <source>
        <dbReference type="Google" id="ProtNLM"/>
    </source>
</evidence>
<feature type="transmembrane region" description="Helical" evidence="1">
    <location>
        <begin position="148"/>
        <end position="169"/>
    </location>
</feature>
<feature type="transmembrane region" description="Helical" evidence="1">
    <location>
        <begin position="273"/>
        <end position="296"/>
    </location>
</feature>
<dbReference type="AlphaFoldDB" id="A0A1I6R612"/>
<feature type="transmembrane region" description="Helical" evidence="1">
    <location>
        <begin position="308"/>
        <end position="328"/>
    </location>
</feature>
<gene>
    <name evidence="2" type="ORF">SAMN05421668_105165</name>
</gene>
<feature type="transmembrane region" description="Helical" evidence="1">
    <location>
        <begin position="203"/>
        <end position="226"/>
    </location>
</feature>
<feature type="transmembrane region" description="Helical" evidence="1">
    <location>
        <begin position="349"/>
        <end position="369"/>
    </location>
</feature>
<evidence type="ECO:0000256" key="1">
    <source>
        <dbReference type="SAM" id="Phobius"/>
    </source>
</evidence>
<organism evidence="2 3">
    <name type="scientific">Halolactibacillus miurensis</name>
    <dbReference type="NCBI Taxonomy" id="306541"/>
    <lineage>
        <taxon>Bacteria</taxon>
        <taxon>Bacillati</taxon>
        <taxon>Bacillota</taxon>
        <taxon>Bacilli</taxon>
        <taxon>Bacillales</taxon>
        <taxon>Bacillaceae</taxon>
        <taxon>Halolactibacillus</taxon>
    </lineage>
</organism>
<keyword evidence="1" id="KW-0812">Transmembrane</keyword>
<keyword evidence="1" id="KW-1133">Transmembrane helix</keyword>
<feature type="transmembrane region" description="Helical" evidence="1">
    <location>
        <begin position="35"/>
        <end position="59"/>
    </location>
</feature>
<accession>A0A1I6R612</accession>
<evidence type="ECO:0000313" key="2">
    <source>
        <dbReference type="EMBL" id="SFS60089.1"/>
    </source>
</evidence>
<keyword evidence="1" id="KW-0472">Membrane</keyword>
<dbReference type="STRING" id="306541.SAMN05421668_105165"/>
<proteinExistence type="predicted"/>
<dbReference type="EMBL" id="FPAI01000005">
    <property type="protein sequence ID" value="SFS60089.1"/>
    <property type="molecule type" value="Genomic_DNA"/>
</dbReference>
<reference evidence="2 3" key="1">
    <citation type="submission" date="2016-10" db="EMBL/GenBank/DDBJ databases">
        <authorList>
            <person name="de Groot N.N."/>
        </authorList>
    </citation>
    <scope>NUCLEOTIDE SEQUENCE [LARGE SCALE GENOMIC DNA]</scope>
    <source>
        <strain evidence="2 3">DSM 17074</strain>
    </source>
</reference>
<name>A0A1I6R612_9BACI</name>
<evidence type="ECO:0000313" key="3">
    <source>
        <dbReference type="Proteomes" id="UP000199139"/>
    </source>
</evidence>
<sequence>MMYRWFKRLALLSYLLLLLLFMRYSTIIVYEIRTVIYLFIDQLLPIFIPFLILLHLILMNPEKTWFIRWLYPSFKKTLHLNQFGTLTTCLSLISSFPLGAVMVKQGYLEGRLNKAQAHHLLMFTNQASPIFISTIVVTYLFPIRRMGMALIVIQWLTNLSIAYVTHFYYQSKASSTVMAPSLIDNPLPTANNNDIIIKTAKTLFTILSMMVMARFLNVLLSSLYLFDFSSICLSKLWPWSVDLSNINLILQATIELTQGIDLLRLTSFNSTTLFLVTNALINFHGLSIHMQVYGLIKSTDLSFTPYLLSRMAALGISLTYSYLYVFLYQPFRNTDIIPIFYEMQKEPSPLFTIAGLSSFYFVLCLIVTLRSSYISTYDK</sequence>
<dbReference type="Proteomes" id="UP000199139">
    <property type="component" value="Unassembled WGS sequence"/>
</dbReference>
<feature type="transmembrane region" description="Helical" evidence="1">
    <location>
        <begin position="80"/>
        <end position="100"/>
    </location>
</feature>
<protein>
    <recommendedName>
        <fullName evidence="4">Sporulation integral membrane protein YlbJ</fullName>
    </recommendedName>
</protein>